<proteinExistence type="predicted"/>
<dbReference type="Proteomes" id="UP001500631">
    <property type="component" value="Unassembled WGS sequence"/>
</dbReference>
<comment type="caution">
    <text evidence="1">The sequence shown here is derived from an EMBL/GenBank/DDBJ whole genome shotgun (WGS) entry which is preliminary data.</text>
</comment>
<sequence length="297" mass="32010">MIIDIPTVEGGEFIDGGPNTLGTIVRANFLNSLMKSSTATTKEIQTVLSKNGIQPDDRVHDQLFKAISKMVTDGKVTLTDVLGTSKTLAASQFLVNEVNKKIPPLSSTLSDNTTQAATPKMVNDVNRKAVLAQTTAENADAEAKGAKKKADQVPNPAANNFVVGNTTTAYKLMTVAQVKSLLGVPAATKLYGTIGQAIDGAMTQKAVTDAMIGFNQKYYDVMSERVRKTKYTNTTGKPIFASLYKTNNQSGGYFYVDDQIVAYFSNGAQTATATAVIIPPESTYYYDVALSNFWELR</sequence>
<name>A0ABP9MWG6_9GAMM</name>
<evidence type="ECO:0008006" key="3">
    <source>
        <dbReference type="Google" id="ProtNLM"/>
    </source>
</evidence>
<keyword evidence="2" id="KW-1185">Reference proteome</keyword>
<protein>
    <recommendedName>
        <fullName evidence="3">Tail fiber protein</fullName>
    </recommendedName>
</protein>
<evidence type="ECO:0000313" key="2">
    <source>
        <dbReference type="Proteomes" id="UP001500631"/>
    </source>
</evidence>
<evidence type="ECO:0000313" key="1">
    <source>
        <dbReference type="EMBL" id="GAA5102773.1"/>
    </source>
</evidence>
<organism evidence="1 2">
    <name type="scientific">Wohlfahrtiimonas larvae</name>
    <dbReference type="NCBI Taxonomy" id="1157986"/>
    <lineage>
        <taxon>Bacteria</taxon>
        <taxon>Pseudomonadati</taxon>
        <taxon>Pseudomonadota</taxon>
        <taxon>Gammaproteobacteria</taxon>
        <taxon>Cardiobacteriales</taxon>
        <taxon>Ignatzschineriaceae</taxon>
        <taxon>Wohlfahrtiimonas</taxon>
    </lineage>
</organism>
<dbReference type="EMBL" id="BAABKE010000007">
    <property type="protein sequence ID" value="GAA5102773.1"/>
    <property type="molecule type" value="Genomic_DNA"/>
</dbReference>
<accession>A0ABP9MWG6</accession>
<reference evidence="2" key="1">
    <citation type="journal article" date="2019" name="Int. J. Syst. Evol. Microbiol.">
        <title>The Global Catalogue of Microorganisms (GCM) 10K type strain sequencing project: providing services to taxonomists for standard genome sequencing and annotation.</title>
        <authorList>
            <consortium name="The Broad Institute Genomics Platform"/>
            <consortium name="The Broad Institute Genome Sequencing Center for Infectious Disease"/>
            <person name="Wu L."/>
            <person name="Ma J."/>
        </authorList>
    </citation>
    <scope>NUCLEOTIDE SEQUENCE [LARGE SCALE GENOMIC DNA]</scope>
    <source>
        <strain evidence="2">JCM 18424</strain>
    </source>
</reference>
<dbReference type="RefSeq" id="WP_077926600.1">
    <property type="nucleotide sequence ID" value="NZ_BAABKE010000007.1"/>
</dbReference>
<gene>
    <name evidence="1" type="ORF">GCM10023338_20490</name>
</gene>